<gene>
    <name evidence="1" type="ORF">Cgig2_024273</name>
</gene>
<dbReference type="AlphaFoldDB" id="A0A9Q1JVU4"/>
<dbReference type="Proteomes" id="UP001153076">
    <property type="component" value="Unassembled WGS sequence"/>
</dbReference>
<reference evidence="1" key="1">
    <citation type="submission" date="2022-04" db="EMBL/GenBank/DDBJ databases">
        <title>Carnegiea gigantea Genome sequencing and assembly v2.</title>
        <authorList>
            <person name="Copetti D."/>
            <person name="Sanderson M.J."/>
            <person name="Burquez A."/>
            <person name="Wojciechowski M.F."/>
        </authorList>
    </citation>
    <scope>NUCLEOTIDE SEQUENCE</scope>
    <source>
        <strain evidence="1">SGP5-SGP5p</strain>
        <tissue evidence="1">Aerial part</tissue>
    </source>
</reference>
<keyword evidence="2" id="KW-1185">Reference proteome</keyword>
<name>A0A9Q1JVU4_9CARY</name>
<evidence type="ECO:0000313" key="1">
    <source>
        <dbReference type="EMBL" id="KAJ8431962.1"/>
    </source>
</evidence>
<sequence length="152" mass="17454">MGCPSILLLTDFTEAQITEEFDEDVSNKTMEMDDSKEALVATKSLKRRSWMGIQATALTKFQNERFTVPNVEDHLKWKEEGNVFGRAARGTRRSNEQVKQDEQLIRNDELNVVKVQLASMYKEIAEGRTESKATLGKIYDAWQWTGAMMEEL</sequence>
<protein>
    <submittedName>
        <fullName evidence="1">Uncharacterized protein</fullName>
    </submittedName>
</protein>
<proteinExistence type="predicted"/>
<organism evidence="1 2">
    <name type="scientific">Carnegiea gigantea</name>
    <dbReference type="NCBI Taxonomy" id="171969"/>
    <lineage>
        <taxon>Eukaryota</taxon>
        <taxon>Viridiplantae</taxon>
        <taxon>Streptophyta</taxon>
        <taxon>Embryophyta</taxon>
        <taxon>Tracheophyta</taxon>
        <taxon>Spermatophyta</taxon>
        <taxon>Magnoliopsida</taxon>
        <taxon>eudicotyledons</taxon>
        <taxon>Gunneridae</taxon>
        <taxon>Pentapetalae</taxon>
        <taxon>Caryophyllales</taxon>
        <taxon>Cactineae</taxon>
        <taxon>Cactaceae</taxon>
        <taxon>Cactoideae</taxon>
        <taxon>Echinocereeae</taxon>
        <taxon>Carnegiea</taxon>
    </lineage>
</organism>
<accession>A0A9Q1JVU4</accession>
<evidence type="ECO:0000313" key="2">
    <source>
        <dbReference type="Proteomes" id="UP001153076"/>
    </source>
</evidence>
<dbReference type="EMBL" id="JAKOGI010000650">
    <property type="protein sequence ID" value="KAJ8431962.1"/>
    <property type="molecule type" value="Genomic_DNA"/>
</dbReference>
<comment type="caution">
    <text evidence="1">The sequence shown here is derived from an EMBL/GenBank/DDBJ whole genome shotgun (WGS) entry which is preliminary data.</text>
</comment>